<keyword evidence="2" id="KW-1185">Reference proteome</keyword>
<evidence type="ECO:0000313" key="2">
    <source>
        <dbReference type="Proteomes" id="UP001153678"/>
    </source>
</evidence>
<proteinExistence type="predicted"/>
<name>A0A9W4T2W9_9GLOM</name>
<dbReference type="AlphaFoldDB" id="A0A9W4T2W9"/>
<sequence length="565" mass="65268">MTSEPSSDFSKALRYLDYWNRDPEEWSVSDWDVYFINHTPGATKLLAHQSLGIELELLLDQLPATSYSYQKAFDMRAALKDIKKDSANIELWKEYSTKLGKLAIENRCEMLTIGIRASTRAAATEFPSEKTLKRKFVEPHTPEHQIRTVTFDEIPLRRNTISPKDTESSYTPSFDSPVSEDFIKVKARKKSYYVNYFVGPGEIEWNLEEDSIRWIVNQVDISVICMEYRDSVIQKCYSMEILNADEELALNHIFLLQEENQQGLREHFDDELWQNIFSEIYAQYPYVAVPEGVFNLCGSVLKIGCQQQEFRQRRTEIKKFLKNYKTDGELEEIMHNILSSFADSYQSLFSKNNKIEDTHSHNYVDPIIKSFFPEGKKTVTDWANRTSESSAQMKKRFDPILSGSKPDLTIRTTNPKKYAELMFAEIKPPNARVDLINQDLVTLGKTMRASKDKLLKEGVDLIVSGLHVIGYIGRCYVMDLPYDGIYRMALIGEFIFPESPTTWGTLMNVFQVMATVQDLVNKEATKYQSFTRSRTTQTISTNSQKLKIKDMMFFHSPMKVPVPSD</sequence>
<reference evidence="1" key="1">
    <citation type="submission" date="2022-08" db="EMBL/GenBank/DDBJ databases">
        <authorList>
            <person name="Kallberg Y."/>
            <person name="Tangrot J."/>
            <person name="Rosling A."/>
        </authorList>
    </citation>
    <scope>NUCLEOTIDE SEQUENCE</scope>
    <source>
        <strain evidence="1">Wild A</strain>
    </source>
</reference>
<gene>
    <name evidence="1" type="ORF">FWILDA_LOCUS14412</name>
</gene>
<protein>
    <submittedName>
        <fullName evidence="1">1337_t:CDS:1</fullName>
    </submittedName>
</protein>
<evidence type="ECO:0000313" key="1">
    <source>
        <dbReference type="EMBL" id="CAI2190111.1"/>
    </source>
</evidence>
<accession>A0A9W4T2W9</accession>
<organism evidence="1 2">
    <name type="scientific">Funneliformis geosporum</name>
    <dbReference type="NCBI Taxonomy" id="1117311"/>
    <lineage>
        <taxon>Eukaryota</taxon>
        <taxon>Fungi</taxon>
        <taxon>Fungi incertae sedis</taxon>
        <taxon>Mucoromycota</taxon>
        <taxon>Glomeromycotina</taxon>
        <taxon>Glomeromycetes</taxon>
        <taxon>Glomerales</taxon>
        <taxon>Glomeraceae</taxon>
        <taxon>Funneliformis</taxon>
    </lineage>
</organism>
<dbReference type="EMBL" id="CAMKVN010006276">
    <property type="protein sequence ID" value="CAI2190111.1"/>
    <property type="molecule type" value="Genomic_DNA"/>
</dbReference>
<dbReference type="Proteomes" id="UP001153678">
    <property type="component" value="Unassembled WGS sequence"/>
</dbReference>
<comment type="caution">
    <text evidence="1">The sequence shown here is derived from an EMBL/GenBank/DDBJ whole genome shotgun (WGS) entry which is preliminary data.</text>
</comment>
<dbReference type="OrthoDB" id="2441332at2759"/>